<name>A0AA40G409_9HYME</name>
<evidence type="ECO:0000259" key="1">
    <source>
        <dbReference type="PROSITE" id="PS50006"/>
    </source>
</evidence>
<accession>A0AA40G409</accession>
<proteinExistence type="predicted"/>
<dbReference type="EMBL" id="JAHYIQ010000007">
    <property type="protein sequence ID" value="KAK1130696.1"/>
    <property type="molecule type" value="Genomic_DNA"/>
</dbReference>
<dbReference type="InterPro" id="IPR008984">
    <property type="entry name" value="SMAD_FHA_dom_sf"/>
</dbReference>
<dbReference type="Pfam" id="PF00498">
    <property type="entry name" value="FHA"/>
    <property type="match status" value="1"/>
</dbReference>
<sequence>MSANDNCQFVLERINVPGVILLDQPDHTYTCGRAKENQIVCLSLMVSRRHCIFFRSKNELYVTDLKSANGLYINGVVQEPFQTTKLCSNDVIGIGCPTAADNNTYVYKLRAVGPQLVENNHSASALSETVLNNENICNDKSPIDDVHKSTKRKRETRYSLNISPSKIPRLGSENCISDKKSSEGNIIFLFRLFNI</sequence>
<dbReference type="InterPro" id="IPR000253">
    <property type="entry name" value="FHA_dom"/>
</dbReference>
<dbReference type="AlphaFoldDB" id="A0AA40G409"/>
<keyword evidence="3" id="KW-1185">Reference proteome</keyword>
<evidence type="ECO:0000313" key="2">
    <source>
        <dbReference type="EMBL" id="KAK1130696.1"/>
    </source>
</evidence>
<feature type="domain" description="FHA" evidence="1">
    <location>
        <begin position="29"/>
        <end position="78"/>
    </location>
</feature>
<evidence type="ECO:0000313" key="3">
    <source>
        <dbReference type="Proteomes" id="UP001177670"/>
    </source>
</evidence>
<protein>
    <recommendedName>
        <fullName evidence="1">FHA domain-containing protein</fullName>
    </recommendedName>
</protein>
<dbReference type="PROSITE" id="PS50006">
    <property type="entry name" value="FHA_DOMAIN"/>
    <property type="match status" value="1"/>
</dbReference>
<dbReference type="Proteomes" id="UP001177670">
    <property type="component" value="Unassembled WGS sequence"/>
</dbReference>
<dbReference type="Gene3D" id="2.60.200.20">
    <property type="match status" value="1"/>
</dbReference>
<gene>
    <name evidence="2" type="ORF">K0M31_018810</name>
</gene>
<dbReference type="SUPFAM" id="SSF49879">
    <property type="entry name" value="SMAD/FHA domain"/>
    <property type="match status" value="1"/>
</dbReference>
<reference evidence="2" key="1">
    <citation type="submission" date="2021-10" db="EMBL/GenBank/DDBJ databases">
        <title>Melipona bicolor Genome sequencing and assembly.</title>
        <authorList>
            <person name="Araujo N.S."/>
            <person name="Arias M.C."/>
        </authorList>
    </citation>
    <scope>NUCLEOTIDE SEQUENCE</scope>
    <source>
        <strain evidence="2">USP_2M_L1-L4_2017</strain>
        <tissue evidence="2">Whole body</tissue>
    </source>
</reference>
<comment type="caution">
    <text evidence="2">The sequence shown here is derived from an EMBL/GenBank/DDBJ whole genome shotgun (WGS) entry which is preliminary data.</text>
</comment>
<dbReference type="CDD" id="cd00060">
    <property type="entry name" value="FHA"/>
    <property type="match status" value="1"/>
</dbReference>
<dbReference type="SMART" id="SM00240">
    <property type="entry name" value="FHA"/>
    <property type="match status" value="1"/>
</dbReference>
<organism evidence="2 3">
    <name type="scientific">Melipona bicolor</name>
    <dbReference type="NCBI Taxonomy" id="60889"/>
    <lineage>
        <taxon>Eukaryota</taxon>
        <taxon>Metazoa</taxon>
        <taxon>Ecdysozoa</taxon>
        <taxon>Arthropoda</taxon>
        <taxon>Hexapoda</taxon>
        <taxon>Insecta</taxon>
        <taxon>Pterygota</taxon>
        <taxon>Neoptera</taxon>
        <taxon>Endopterygota</taxon>
        <taxon>Hymenoptera</taxon>
        <taxon>Apocrita</taxon>
        <taxon>Aculeata</taxon>
        <taxon>Apoidea</taxon>
        <taxon>Anthophila</taxon>
        <taxon>Apidae</taxon>
        <taxon>Melipona</taxon>
    </lineage>
</organism>